<accession>A7TF29</accession>
<dbReference type="OrthoDB" id="4067302at2759"/>
<dbReference type="AlphaFoldDB" id="A7TF29"/>
<evidence type="ECO:0000313" key="1">
    <source>
        <dbReference type="EMBL" id="EDO19054.1"/>
    </source>
</evidence>
<organism evidence="2">
    <name type="scientific">Vanderwaltozyma polyspora (strain ATCC 22028 / DSM 70294 / BCRC 21397 / CBS 2163 / NBRC 10782 / NRRL Y-8283 / UCD 57-17)</name>
    <name type="common">Kluyveromyces polysporus</name>
    <dbReference type="NCBI Taxonomy" id="436907"/>
    <lineage>
        <taxon>Eukaryota</taxon>
        <taxon>Fungi</taxon>
        <taxon>Dikarya</taxon>
        <taxon>Ascomycota</taxon>
        <taxon>Saccharomycotina</taxon>
        <taxon>Saccharomycetes</taxon>
        <taxon>Saccharomycetales</taxon>
        <taxon>Saccharomycetaceae</taxon>
        <taxon>Vanderwaltozyma</taxon>
    </lineage>
</organism>
<dbReference type="RefSeq" id="XP_001646912.1">
    <property type="nucleotide sequence ID" value="XM_001646862.1"/>
</dbReference>
<dbReference type="Gene3D" id="2.40.128.680">
    <property type="match status" value="1"/>
</dbReference>
<dbReference type="GO" id="GO:0032299">
    <property type="term" value="C:ribonuclease H2 complex"/>
    <property type="evidence" value="ECO:0007669"/>
    <property type="project" value="InterPro"/>
</dbReference>
<dbReference type="InParanoid" id="A7TF29"/>
<evidence type="ECO:0000313" key="2">
    <source>
        <dbReference type="Proteomes" id="UP000000267"/>
    </source>
</evidence>
<gene>
    <name evidence="1" type="ORF">Kpol_2000p18</name>
</gene>
<dbReference type="InterPro" id="IPR013924">
    <property type="entry name" value="RNase_H2_suC"/>
</dbReference>
<dbReference type="EMBL" id="DS480382">
    <property type="protein sequence ID" value="EDO19054.1"/>
    <property type="molecule type" value="Genomic_DNA"/>
</dbReference>
<proteinExistence type="predicted"/>
<dbReference type="eggNOG" id="ENOG502S76Y">
    <property type="taxonomic scope" value="Eukaryota"/>
</dbReference>
<dbReference type="Pfam" id="PF08615">
    <property type="entry name" value="RNase_H2_suC"/>
    <property type="match status" value="1"/>
</dbReference>
<protein>
    <submittedName>
        <fullName evidence="1">Uncharacterized protein</fullName>
    </submittedName>
</protein>
<dbReference type="KEGG" id="vpo:Kpol_2000p18"/>
<name>A7TF29_VANPO</name>
<sequence>MNSIDLSSSNSAKEYLGHLVPCKIRYNGPSDEFTDNFNMDNEEMEVLNNDVADESKQVYVNYIRGRKIIGQDVLPIFGEGSKAFLTENVISSDATMEEEFDNTESINAKPIATLNKLINYERDGNESRLSSELQKFQEYIELNDIIHNN</sequence>
<dbReference type="Proteomes" id="UP000000267">
    <property type="component" value="Unassembled WGS sequence"/>
</dbReference>
<dbReference type="HOGENOM" id="CLU_151428_0_0_1"/>
<dbReference type="OMA" id="MEDCTIE"/>
<reference evidence="1 2" key="1">
    <citation type="journal article" date="2007" name="Proc. Natl. Acad. Sci. U.S.A.">
        <title>Independent sorting-out of thousands of duplicated gene pairs in two yeast species descended from a whole-genome duplication.</title>
        <authorList>
            <person name="Scannell D.R."/>
            <person name="Frank A.C."/>
            <person name="Conant G.C."/>
            <person name="Byrne K.P."/>
            <person name="Woolfit M."/>
            <person name="Wolfe K.H."/>
        </authorList>
    </citation>
    <scope>NUCLEOTIDE SEQUENCE [LARGE SCALE GENOMIC DNA]</scope>
    <source>
        <strain evidence="2">ATCC 22028 / DSM 70294 / BCRC 21397 / CBS 2163 / NBRC 10782 / NRRL Y-8283 / UCD 57-17</strain>
    </source>
</reference>
<dbReference type="PhylomeDB" id="A7TF29"/>
<keyword evidence="2" id="KW-1185">Reference proteome</keyword>
<dbReference type="GO" id="GO:0006401">
    <property type="term" value="P:RNA catabolic process"/>
    <property type="evidence" value="ECO:0007669"/>
    <property type="project" value="InterPro"/>
</dbReference>
<dbReference type="GeneID" id="5547382"/>
<dbReference type="CDD" id="cd09271">
    <property type="entry name" value="RNase_H2-C"/>
    <property type="match status" value="1"/>
</dbReference>